<evidence type="ECO:0000313" key="2">
    <source>
        <dbReference type="Proteomes" id="UP001060085"/>
    </source>
</evidence>
<organism evidence="1 2">
    <name type="scientific">Catharanthus roseus</name>
    <name type="common">Madagascar periwinkle</name>
    <name type="synonym">Vinca rosea</name>
    <dbReference type="NCBI Taxonomy" id="4058"/>
    <lineage>
        <taxon>Eukaryota</taxon>
        <taxon>Viridiplantae</taxon>
        <taxon>Streptophyta</taxon>
        <taxon>Embryophyta</taxon>
        <taxon>Tracheophyta</taxon>
        <taxon>Spermatophyta</taxon>
        <taxon>Magnoliopsida</taxon>
        <taxon>eudicotyledons</taxon>
        <taxon>Gunneridae</taxon>
        <taxon>Pentapetalae</taxon>
        <taxon>asterids</taxon>
        <taxon>lamiids</taxon>
        <taxon>Gentianales</taxon>
        <taxon>Apocynaceae</taxon>
        <taxon>Rauvolfioideae</taxon>
        <taxon>Vinceae</taxon>
        <taxon>Catharanthinae</taxon>
        <taxon>Catharanthus</taxon>
    </lineage>
</organism>
<dbReference type="EMBL" id="CM044703">
    <property type="protein sequence ID" value="KAI5672819.1"/>
    <property type="molecule type" value="Genomic_DNA"/>
</dbReference>
<name>A0ACC0BJQ3_CATRO</name>
<dbReference type="Proteomes" id="UP001060085">
    <property type="component" value="Linkage Group LG03"/>
</dbReference>
<sequence>MEEVPAHVHPEPIVLDALSRQHEHRSGLIWSGDHEMCYTDLQCRRFGQNLFQCYSMAPRRLLCMAALGGARQIRRALVLVQIWACSRIPTLRPQLITEIQANPLAPLGACDTRLDLHRIQLRGNDHIYWGTQHAIHLDAWYQWRLRYIRWYRGITQVYIGNLVNRDTRSHGYQPVGVDGRMMTSMLQEVNDVASVVIREPPSSPSQIALFAKKVQMIIWKCMPSGRRAQEHVPDRGAHGVNRGARRHPERGAGGGRPPIPPERHEHVDPNHVDVEKGKGSGSGQPHASSSDEEERADDMDGLQRYEFGHRVGKKTTRFTPSDWL</sequence>
<evidence type="ECO:0000313" key="1">
    <source>
        <dbReference type="EMBL" id="KAI5672819.1"/>
    </source>
</evidence>
<comment type="caution">
    <text evidence="1">The sequence shown here is derived from an EMBL/GenBank/DDBJ whole genome shotgun (WGS) entry which is preliminary data.</text>
</comment>
<keyword evidence="2" id="KW-1185">Reference proteome</keyword>
<proteinExistence type="predicted"/>
<protein>
    <submittedName>
        <fullName evidence="1">Uncharacterized protein</fullName>
    </submittedName>
</protein>
<gene>
    <name evidence="1" type="ORF">M9H77_13183</name>
</gene>
<reference evidence="2" key="1">
    <citation type="journal article" date="2023" name="Nat. Plants">
        <title>Single-cell RNA sequencing provides a high-resolution roadmap for understanding the multicellular compartmentation of specialized metabolism.</title>
        <authorList>
            <person name="Sun S."/>
            <person name="Shen X."/>
            <person name="Li Y."/>
            <person name="Li Y."/>
            <person name="Wang S."/>
            <person name="Li R."/>
            <person name="Zhang H."/>
            <person name="Shen G."/>
            <person name="Guo B."/>
            <person name="Wei J."/>
            <person name="Xu J."/>
            <person name="St-Pierre B."/>
            <person name="Chen S."/>
            <person name="Sun C."/>
        </authorList>
    </citation>
    <scope>NUCLEOTIDE SEQUENCE [LARGE SCALE GENOMIC DNA]</scope>
</reference>
<accession>A0ACC0BJQ3</accession>